<organism evidence="2 3">
    <name type="scientific">Chromobacterium alticapitis</name>
    <dbReference type="NCBI Taxonomy" id="2073169"/>
    <lineage>
        <taxon>Bacteria</taxon>
        <taxon>Pseudomonadati</taxon>
        <taxon>Pseudomonadota</taxon>
        <taxon>Betaproteobacteria</taxon>
        <taxon>Neisseriales</taxon>
        <taxon>Chromobacteriaceae</taxon>
        <taxon>Chromobacterium</taxon>
    </lineage>
</organism>
<reference evidence="3" key="1">
    <citation type="submission" date="2018-02" db="EMBL/GenBank/DDBJ databases">
        <authorList>
            <person name="O'Hara-Hanley K."/>
            <person name="Soby S."/>
        </authorList>
    </citation>
    <scope>NUCLEOTIDE SEQUENCE [LARGE SCALE GENOMIC DNA]</scope>
    <source>
        <strain evidence="3">MWU14-2602</strain>
    </source>
</reference>
<feature type="domain" description="Metallo-beta-lactamase" evidence="1">
    <location>
        <begin position="15"/>
        <end position="63"/>
    </location>
</feature>
<proteinExistence type="predicted"/>
<accession>A0A2S5DAI6</accession>
<dbReference type="Proteomes" id="UP000237082">
    <property type="component" value="Unassembled WGS sequence"/>
</dbReference>
<evidence type="ECO:0000313" key="3">
    <source>
        <dbReference type="Proteomes" id="UP000237082"/>
    </source>
</evidence>
<dbReference type="Pfam" id="PF00753">
    <property type="entry name" value="Lactamase_B"/>
    <property type="match status" value="1"/>
</dbReference>
<dbReference type="EMBL" id="PQWB01000189">
    <property type="protein sequence ID" value="POZ60054.1"/>
    <property type="molecule type" value="Genomic_DNA"/>
</dbReference>
<dbReference type="SUPFAM" id="SSF56281">
    <property type="entry name" value="Metallo-hydrolase/oxidoreductase"/>
    <property type="match status" value="1"/>
</dbReference>
<dbReference type="InterPro" id="IPR001279">
    <property type="entry name" value="Metallo-B-lactamas"/>
</dbReference>
<keyword evidence="3" id="KW-1185">Reference proteome</keyword>
<name>A0A2S5DAI6_9NEIS</name>
<protein>
    <submittedName>
        <fullName evidence="2">3',5'-cyclic-nucleotide phosphodiesterase</fullName>
    </submittedName>
</protein>
<dbReference type="RefSeq" id="WP_146056917.1">
    <property type="nucleotide sequence ID" value="NZ_PQWB01000189.1"/>
</dbReference>
<gene>
    <name evidence="2" type="ORF">C2I19_21255</name>
</gene>
<comment type="caution">
    <text evidence="2">The sequence shown here is derived from an EMBL/GenBank/DDBJ whole genome shotgun (WGS) entry which is preliminary data.</text>
</comment>
<dbReference type="Gene3D" id="3.60.15.10">
    <property type="entry name" value="Ribonuclease Z/Hydroxyacylglutathione hydrolase-like"/>
    <property type="match status" value="1"/>
</dbReference>
<evidence type="ECO:0000313" key="2">
    <source>
        <dbReference type="EMBL" id="POZ60054.1"/>
    </source>
</evidence>
<dbReference type="OrthoDB" id="9803916at2"/>
<feature type="non-terminal residue" evidence="2">
    <location>
        <position position="64"/>
    </location>
</feature>
<dbReference type="InterPro" id="IPR036866">
    <property type="entry name" value="RibonucZ/Hydroxyglut_hydro"/>
</dbReference>
<dbReference type="AlphaFoldDB" id="A0A2S5DAI6"/>
<sequence>MHITILGAAACLGQPGQTTSFLIGNDTLLDCGTGCGSLDIEALLALRRVLLTHSHIDHCGLLPL</sequence>
<evidence type="ECO:0000259" key="1">
    <source>
        <dbReference type="Pfam" id="PF00753"/>
    </source>
</evidence>